<gene>
    <name evidence="2" type="ORF">EDB81DRAFT_874396</name>
</gene>
<proteinExistence type="predicted"/>
<evidence type="ECO:0000313" key="2">
    <source>
        <dbReference type="EMBL" id="KAH7175553.1"/>
    </source>
</evidence>
<evidence type="ECO:0000256" key="1">
    <source>
        <dbReference type="SAM" id="MobiDB-lite"/>
    </source>
</evidence>
<dbReference type="AlphaFoldDB" id="A0A9P9FTZ6"/>
<feature type="region of interest" description="Disordered" evidence="1">
    <location>
        <begin position="259"/>
        <end position="282"/>
    </location>
</feature>
<dbReference type="EMBL" id="JAGMUV010000001">
    <property type="protein sequence ID" value="KAH7175553.1"/>
    <property type="molecule type" value="Genomic_DNA"/>
</dbReference>
<sequence>MCGKEFPKSPMSPETPRTPKRSRDEDEEAVNTNAAVESRPTSPSKRRRINSGNDDNKDYKDALKDAVKDAMKYAIEDCADTTSTHLSNNPSDDDNLLDFEDLFNYEAFFDCEDLSNDEGLANDEDVTDDGYLSDDDTLSDDSDLSNIEVGLDDLESIPDDEVEIMYRSLTPMDFTSDDENLYPGLSPINFMEEDYFSDSVSMTTTLAALIDEVGNEELIGRELDAVELSLSDNSSQHQVPRRVLPPSATVSGREYLRYVNAGGDISEPDEPFDDEKPSDDED</sequence>
<feature type="region of interest" description="Disordered" evidence="1">
    <location>
        <begin position="1"/>
        <end position="60"/>
    </location>
</feature>
<organism evidence="2 3">
    <name type="scientific">Dactylonectria macrodidyma</name>
    <dbReference type="NCBI Taxonomy" id="307937"/>
    <lineage>
        <taxon>Eukaryota</taxon>
        <taxon>Fungi</taxon>
        <taxon>Dikarya</taxon>
        <taxon>Ascomycota</taxon>
        <taxon>Pezizomycotina</taxon>
        <taxon>Sordariomycetes</taxon>
        <taxon>Hypocreomycetidae</taxon>
        <taxon>Hypocreales</taxon>
        <taxon>Nectriaceae</taxon>
        <taxon>Dactylonectria</taxon>
    </lineage>
</organism>
<evidence type="ECO:0000313" key="3">
    <source>
        <dbReference type="Proteomes" id="UP000738349"/>
    </source>
</evidence>
<comment type="caution">
    <text evidence="2">The sequence shown here is derived from an EMBL/GenBank/DDBJ whole genome shotgun (WGS) entry which is preliminary data.</text>
</comment>
<dbReference type="OrthoDB" id="5096599at2759"/>
<keyword evidence="3" id="KW-1185">Reference proteome</keyword>
<reference evidence="2" key="1">
    <citation type="journal article" date="2021" name="Nat. Commun.">
        <title>Genetic determinants of endophytism in the Arabidopsis root mycobiome.</title>
        <authorList>
            <person name="Mesny F."/>
            <person name="Miyauchi S."/>
            <person name="Thiergart T."/>
            <person name="Pickel B."/>
            <person name="Atanasova L."/>
            <person name="Karlsson M."/>
            <person name="Huettel B."/>
            <person name="Barry K.W."/>
            <person name="Haridas S."/>
            <person name="Chen C."/>
            <person name="Bauer D."/>
            <person name="Andreopoulos W."/>
            <person name="Pangilinan J."/>
            <person name="LaButti K."/>
            <person name="Riley R."/>
            <person name="Lipzen A."/>
            <person name="Clum A."/>
            <person name="Drula E."/>
            <person name="Henrissat B."/>
            <person name="Kohler A."/>
            <person name="Grigoriev I.V."/>
            <person name="Martin F.M."/>
            <person name="Hacquard S."/>
        </authorList>
    </citation>
    <scope>NUCLEOTIDE SEQUENCE</scope>
    <source>
        <strain evidence="2">MPI-CAGE-AT-0147</strain>
    </source>
</reference>
<name>A0A9P9FTZ6_9HYPO</name>
<feature type="compositionally biased region" description="Acidic residues" evidence="1">
    <location>
        <begin position="266"/>
        <end position="282"/>
    </location>
</feature>
<feature type="region of interest" description="Disordered" evidence="1">
    <location>
        <begin position="116"/>
        <end position="143"/>
    </location>
</feature>
<dbReference type="Proteomes" id="UP000738349">
    <property type="component" value="Unassembled WGS sequence"/>
</dbReference>
<accession>A0A9P9FTZ6</accession>
<protein>
    <submittedName>
        <fullName evidence="2">Uncharacterized protein</fullName>
    </submittedName>
</protein>
<feature type="compositionally biased region" description="Polar residues" evidence="1">
    <location>
        <begin position="30"/>
        <end position="43"/>
    </location>
</feature>